<dbReference type="Pfam" id="PF13542">
    <property type="entry name" value="HTH_Tnp_ISL3"/>
    <property type="match status" value="1"/>
</dbReference>
<name>A0A4Y8II40_9BACI</name>
<gene>
    <name evidence="3" type="ORF">E3U55_11310</name>
</gene>
<dbReference type="InterPro" id="IPR029261">
    <property type="entry name" value="Transposase_Znf"/>
</dbReference>
<dbReference type="EMBL" id="SOPW01000011">
    <property type="protein sequence ID" value="TFB19292.1"/>
    <property type="molecule type" value="Genomic_DNA"/>
</dbReference>
<evidence type="ECO:0000313" key="4">
    <source>
        <dbReference type="Proteomes" id="UP000297975"/>
    </source>
</evidence>
<dbReference type="RefSeq" id="WP_134340535.1">
    <property type="nucleotide sequence ID" value="NZ_SOPW01000011.1"/>
</dbReference>
<evidence type="ECO:0000313" key="3">
    <source>
        <dbReference type="EMBL" id="TFB19292.1"/>
    </source>
</evidence>
<dbReference type="InterPro" id="IPR032877">
    <property type="entry name" value="Transposase_HTH"/>
</dbReference>
<dbReference type="Pfam" id="PF14690">
    <property type="entry name" value="Zn_ribbon_ISL3"/>
    <property type="match status" value="1"/>
</dbReference>
<protein>
    <submittedName>
        <fullName evidence="3">Transposase</fullName>
    </submittedName>
</protein>
<dbReference type="Proteomes" id="UP000297975">
    <property type="component" value="Unassembled WGS sequence"/>
</dbReference>
<proteinExistence type="predicted"/>
<feature type="domain" description="Transposase IS204/IS1001/IS1096/IS1165 helix-turn-helix" evidence="1">
    <location>
        <begin position="92"/>
        <end position="138"/>
    </location>
</feature>
<accession>A0A4Y8II40</accession>
<dbReference type="InterPro" id="IPR047951">
    <property type="entry name" value="Transpos_ISL3"/>
</dbReference>
<sequence>MNFNISLPGLEEFIITKTVEADGLYQLHMELERQPHCCPECYTVTNRVHDYRVQKIQHVQAFGRNTALFYKKRRYSCVNATCGKRFYENNKVVERYQRQSTEFNQALAIELIHGKNFKDVANRFNTSSTTVMRRFDDISSSMLEETKELPEVIAIDEYKGDA</sequence>
<organism evidence="3 4">
    <name type="scientific">Filobacillus milosensis</name>
    <dbReference type="NCBI Taxonomy" id="94137"/>
    <lineage>
        <taxon>Bacteria</taxon>
        <taxon>Bacillati</taxon>
        <taxon>Bacillota</taxon>
        <taxon>Bacilli</taxon>
        <taxon>Bacillales</taxon>
        <taxon>Bacillaceae</taxon>
        <taxon>Filobacillus</taxon>
    </lineage>
</organism>
<evidence type="ECO:0000259" key="2">
    <source>
        <dbReference type="Pfam" id="PF14690"/>
    </source>
</evidence>
<dbReference type="AlphaFoldDB" id="A0A4Y8II40"/>
<feature type="non-terminal residue" evidence="3">
    <location>
        <position position="162"/>
    </location>
</feature>
<feature type="domain" description="Transposase IS204/IS1001/IS1096/IS1165 zinc-finger" evidence="2">
    <location>
        <begin position="34"/>
        <end position="77"/>
    </location>
</feature>
<dbReference type="PANTHER" id="PTHR33498">
    <property type="entry name" value="TRANSPOSASE FOR INSERTION SEQUENCE ELEMENT IS1557"/>
    <property type="match status" value="1"/>
</dbReference>
<comment type="caution">
    <text evidence="3">The sequence shown here is derived from an EMBL/GenBank/DDBJ whole genome shotgun (WGS) entry which is preliminary data.</text>
</comment>
<evidence type="ECO:0000259" key="1">
    <source>
        <dbReference type="Pfam" id="PF13542"/>
    </source>
</evidence>
<reference evidence="3 4" key="1">
    <citation type="submission" date="2019-03" db="EMBL/GenBank/DDBJ databases">
        <authorList>
            <person name="He R.-H."/>
        </authorList>
    </citation>
    <scope>NUCLEOTIDE SEQUENCE [LARGE SCALE GENOMIC DNA]</scope>
    <source>
        <strain evidence="4">SH 714</strain>
    </source>
</reference>
<dbReference type="PANTHER" id="PTHR33498:SF1">
    <property type="entry name" value="TRANSPOSASE FOR INSERTION SEQUENCE ELEMENT IS1557"/>
    <property type="match status" value="1"/>
</dbReference>
<keyword evidence="4" id="KW-1185">Reference proteome</keyword>